<evidence type="ECO:0000313" key="1">
    <source>
        <dbReference type="EMBL" id="SDU16571.1"/>
    </source>
</evidence>
<dbReference type="STRING" id="1434072.SAMN05216210_2160"/>
<proteinExistence type="predicted"/>
<keyword evidence="2" id="KW-1185">Reference proteome</keyword>
<reference evidence="2" key="1">
    <citation type="submission" date="2016-10" db="EMBL/GenBank/DDBJ databases">
        <authorList>
            <person name="Varghese N."/>
            <person name="Submissions S."/>
        </authorList>
    </citation>
    <scope>NUCLEOTIDE SEQUENCE [LARGE SCALE GENOMIC DNA]</scope>
    <source>
        <strain evidence="2">CECT 8338</strain>
    </source>
</reference>
<dbReference type="AlphaFoldDB" id="A0A1H2GAQ3"/>
<evidence type="ECO:0000313" key="2">
    <source>
        <dbReference type="Proteomes" id="UP000243924"/>
    </source>
</evidence>
<sequence>MPACLHLATLNERHFTRHPEPLPALTACLDGLDRLGKALGAGSLSQFVDITELELQDAEALLEASETVNRSVDPETGLVCALEDMQWFPVAAGMITLEAMLNHLARNHPRELKGADLAQLSAELVYCEQQLRPLEHEGAQFHLHAVVSD</sequence>
<name>A0A1H2GAQ3_9GAMM</name>
<gene>
    <name evidence="1" type="ORF">SAMN05216210_2160</name>
</gene>
<protein>
    <submittedName>
        <fullName evidence="1">Uncharacterized protein</fullName>
    </submittedName>
</protein>
<dbReference type="Proteomes" id="UP000243924">
    <property type="component" value="Chromosome I"/>
</dbReference>
<accession>A0A1H2GAQ3</accession>
<organism evidence="1 2">
    <name type="scientific">Halopseudomonas salegens</name>
    <dbReference type="NCBI Taxonomy" id="1434072"/>
    <lineage>
        <taxon>Bacteria</taxon>
        <taxon>Pseudomonadati</taxon>
        <taxon>Pseudomonadota</taxon>
        <taxon>Gammaproteobacteria</taxon>
        <taxon>Pseudomonadales</taxon>
        <taxon>Pseudomonadaceae</taxon>
        <taxon>Halopseudomonas</taxon>
    </lineage>
</organism>
<dbReference type="EMBL" id="LT629787">
    <property type="protein sequence ID" value="SDU16571.1"/>
    <property type="molecule type" value="Genomic_DNA"/>
</dbReference>